<name>A0AAN7UNP7_9PEZI</name>
<protein>
    <submittedName>
        <fullName evidence="2">Uncharacterized protein</fullName>
    </submittedName>
</protein>
<feature type="region of interest" description="Disordered" evidence="1">
    <location>
        <begin position="58"/>
        <end position="77"/>
    </location>
</feature>
<evidence type="ECO:0000313" key="3">
    <source>
        <dbReference type="Proteomes" id="UP001305414"/>
    </source>
</evidence>
<feature type="compositionally biased region" description="Basic and acidic residues" evidence="1">
    <location>
        <begin position="61"/>
        <end position="77"/>
    </location>
</feature>
<evidence type="ECO:0000256" key="1">
    <source>
        <dbReference type="SAM" id="MobiDB-lite"/>
    </source>
</evidence>
<gene>
    <name evidence="2" type="ORF">RRF57_008035</name>
</gene>
<reference evidence="2 3" key="1">
    <citation type="submission" date="2023-10" db="EMBL/GenBank/DDBJ databases">
        <title>Draft genome sequence of Xylaria bambusicola isolate GMP-LS, the root and basal stem rot pathogen of sugarcane in Indonesia.</title>
        <authorList>
            <person name="Selvaraj P."/>
            <person name="Muralishankar V."/>
            <person name="Muruganantham S."/>
            <person name="Sp S."/>
            <person name="Haryani S."/>
            <person name="Lau K.J.X."/>
            <person name="Naqvi N.I."/>
        </authorList>
    </citation>
    <scope>NUCLEOTIDE SEQUENCE [LARGE SCALE GENOMIC DNA]</scope>
    <source>
        <strain evidence="2">GMP-LS</strain>
    </source>
</reference>
<keyword evidence="3" id="KW-1185">Reference proteome</keyword>
<dbReference type="AlphaFoldDB" id="A0AAN7UNP7"/>
<accession>A0AAN7UNP7</accession>
<organism evidence="2 3">
    <name type="scientific">Xylaria bambusicola</name>
    <dbReference type="NCBI Taxonomy" id="326684"/>
    <lineage>
        <taxon>Eukaryota</taxon>
        <taxon>Fungi</taxon>
        <taxon>Dikarya</taxon>
        <taxon>Ascomycota</taxon>
        <taxon>Pezizomycotina</taxon>
        <taxon>Sordariomycetes</taxon>
        <taxon>Xylariomycetidae</taxon>
        <taxon>Xylariales</taxon>
        <taxon>Xylariaceae</taxon>
        <taxon>Xylaria</taxon>
    </lineage>
</organism>
<sequence>MNLLNPRVVFGSRGLGYMVFELDDVGVGDLFGRRRREYGSSTVMDGFIVEGRGCEGRGYPRKSDKGPHDDRVRCMTA</sequence>
<evidence type="ECO:0000313" key="2">
    <source>
        <dbReference type="EMBL" id="KAK5632322.1"/>
    </source>
</evidence>
<comment type="caution">
    <text evidence="2">The sequence shown here is derived from an EMBL/GenBank/DDBJ whole genome shotgun (WGS) entry which is preliminary data.</text>
</comment>
<dbReference type="EMBL" id="JAWHQM010000024">
    <property type="protein sequence ID" value="KAK5632322.1"/>
    <property type="molecule type" value="Genomic_DNA"/>
</dbReference>
<proteinExistence type="predicted"/>
<dbReference type="Proteomes" id="UP001305414">
    <property type="component" value="Unassembled WGS sequence"/>
</dbReference>